<dbReference type="InterPro" id="IPR022472">
    <property type="entry name" value="VPLPA-CTERM"/>
</dbReference>
<accession>A0A286P3U5</accession>
<dbReference type="KEGG" id="mmai:sS8_0349"/>
<dbReference type="OrthoDB" id="5576697at2"/>
<gene>
    <name evidence="2" type="ORF">sS8_0349</name>
</gene>
<dbReference type="EMBL" id="AP017928">
    <property type="protein sequence ID" value="BBA32317.1"/>
    <property type="molecule type" value="Genomic_DNA"/>
</dbReference>
<organism evidence="2 3">
    <name type="scientific">Methylocaldum marinum</name>
    <dbReference type="NCBI Taxonomy" id="1432792"/>
    <lineage>
        <taxon>Bacteria</taxon>
        <taxon>Pseudomonadati</taxon>
        <taxon>Pseudomonadota</taxon>
        <taxon>Gammaproteobacteria</taxon>
        <taxon>Methylococcales</taxon>
        <taxon>Methylococcaceae</taxon>
        <taxon>Methylocaldum</taxon>
    </lineage>
</organism>
<evidence type="ECO:0000256" key="1">
    <source>
        <dbReference type="SAM" id="SignalP"/>
    </source>
</evidence>
<dbReference type="Proteomes" id="UP000266313">
    <property type="component" value="Chromosome"/>
</dbReference>
<feature type="signal peptide" evidence="1">
    <location>
        <begin position="1"/>
        <end position="22"/>
    </location>
</feature>
<feature type="chain" id="PRO_5012199941" evidence="1">
    <location>
        <begin position="23"/>
        <end position="226"/>
    </location>
</feature>
<name>A0A286P3U5_9GAMM</name>
<dbReference type="NCBIfam" id="TIGR03370">
    <property type="entry name" value="VPLPA-CTERM"/>
    <property type="match status" value="1"/>
</dbReference>
<keyword evidence="1" id="KW-0732">Signal</keyword>
<dbReference type="RefSeq" id="WP_119628131.1">
    <property type="nucleotide sequence ID" value="NZ_AP017928.1"/>
</dbReference>
<proteinExistence type="predicted"/>
<protein>
    <submittedName>
        <fullName evidence="2">Uncharacterized protein</fullName>
    </submittedName>
</protein>
<evidence type="ECO:0000313" key="3">
    <source>
        <dbReference type="Proteomes" id="UP000266313"/>
    </source>
</evidence>
<sequence length="226" mass="23771">MKTFTGAMTGLLIFLGGASAHAALLEGQSVYFQFADADLDFFGTPSIEGNTLTFDFSDIYTASPSTPQREVLEFQVVAKSGFQINNFHLSEGGDYSLSGKNSSVAASSRLRLDDFTNDELFRESSEKSFRLGAAGGEKSGSWSAVFDQSITLSEELDVLLTTMLWANPAGPNGEARIDLSSISVTIGSILAGGEPAPVPLPAAVWLLGSGLAGLTGVAARKNQARC</sequence>
<dbReference type="AlphaFoldDB" id="A0A286P3U5"/>
<keyword evidence="3" id="KW-1185">Reference proteome</keyword>
<evidence type="ECO:0000313" key="2">
    <source>
        <dbReference type="EMBL" id="BBA32317.1"/>
    </source>
</evidence>
<reference evidence="2 3" key="1">
    <citation type="submission" date="2016-12" db="EMBL/GenBank/DDBJ databases">
        <title>Genome sequencing of Methylocaldum marinum.</title>
        <authorList>
            <person name="Takeuchi M."/>
            <person name="Kamagata Y."/>
            <person name="Hiraoka S."/>
            <person name="Oshima K."/>
            <person name="Hattori M."/>
            <person name="Iwasaki W."/>
        </authorList>
    </citation>
    <scope>NUCLEOTIDE SEQUENCE [LARGE SCALE GENOMIC DNA]</scope>
    <source>
        <strain evidence="2 3">S8</strain>
    </source>
</reference>